<organism evidence="2 3">
    <name type="scientific">Crucibulum laeve</name>
    <dbReference type="NCBI Taxonomy" id="68775"/>
    <lineage>
        <taxon>Eukaryota</taxon>
        <taxon>Fungi</taxon>
        <taxon>Dikarya</taxon>
        <taxon>Basidiomycota</taxon>
        <taxon>Agaricomycotina</taxon>
        <taxon>Agaricomycetes</taxon>
        <taxon>Agaricomycetidae</taxon>
        <taxon>Agaricales</taxon>
        <taxon>Agaricineae</taxon>
        <taxon>Nidulariaceae</taxon>
        <taxon>Crucibulum</taxon>
    </lineage>
</organism>
<dbReference type="OrthoDB" id="276151at2759"/>
<evidence type="ECO:0000313" key="3">
    <source>
        <dbReference type="Proteomes" id="UP000308652"/>
    </source>
</evidence>
<name>A0A5C3MFE0_9AGAR</name>
<feature type="compositionally biased region" description="Low complexity" evidence="1">
    <location>
        <begin position="25"/>
        <end position="51"/>
    </location>
</feature>
<dbReference type="AlphaFoldDB" id="A0A5C3MFE0"/>
<proteinExistence type="predicted"/>
<reference evidence="2 3" key="1">
    <citation type="journal article" date="2019" name="Nat. Ecol. Evol.">
        <title>Megaphylogeny resolves global patterns of mushroom evolution.</title>
        <authorList>
            <person name="Varga T."/>
            <person name="Krizsan K."/>
            <person name="Foldi C."/>
            <person name="Dima B."/>
            <person name="Sanchez-Garcia M."/>
            <person name="Sanchez-Ramirez S."/>
            <person name="Szollosi G.J."/>
            <person name="Szarkandi J.G."/>
            <person name="Papp V."/>
            <person name="Albert L."/>
            <person name="Andreopoulos W."/>
            <person name="Angelini C."/>
            <person name="Antonin V."/>
            <person name="Barry K.W."/>
            <person name="Bougher N.L."/>
            <person name="Buchanan P."/>
            <person name="Buyck B."/>
            <person name="Bense V."/>
            <person name="Catcheside P."/>
            <person name="Chovatia M."/>
            <person name="Cooper J."/>
            <person name="Damon W."/>
            <person name="Desjardin D."/>
            <person name="Finy P."/>
            <person name="Geml J."/>
            <person name="Haridas S."/>
            <person name="Hughes K."/>
            <person name="Justo A."/>
            <person name="Karasinski D."/>
            <person name="Kautmanova I."/>
            <person name="Kiss B."/>
            <person name="Kocsube S."/>
            <person name="Kotiranta H."/>
            <person name="LaButti K.M."/>
            <person name="Lechner B.E."/>
            <person name="Liimatainen K."/>
            <person name="Lipzen A."/>
            <person name="Lukacs Z."/>
            <person name="Mihaltcheva S."/>
            <person name="Morgado L.N."/>
            <person name="Niskanen T."/>
            <person name="Noordeloos M.E."/>
            <person name="Ohm R.A."/>
            <person name="Ortiz-Santana B."/>
            <person name="Ovrebo C."/>
            <person name="Racz N."/>
            <person name="Riley R."/>
            <person name="Savchenko A."/>
            <person name="Shiryaev A."/>
            <person name="Soop K."/>
            <person name="Spirin V."/>
            <person name="Szebenyi C."/>
            <person name="Tomsovsky M."/>
            <person name="Tulloss R.E."/>
            <person name="Uehling J."/>
            <person name="Grigoriev I.V."/>
            <person name="Vagvolgyi C."/>
            <person name="Papp T."/>
            <person name="Martin F.M."/>
            <person name="Miettinen O."/>
            <person name="Hibbett D.S."/>
            <person name="Nagy L.G."/>
        </authorList>
    </citation>
    <scope>NUCLEOTIDE SEQUENCE [LARGE SCALE GENOMIC DNA]</scope>
    <source>
        <strain evidence="2 3">CBS 166.37</strain>
    </source>
</reference>
<evidence type="ECO:0000256" key="1">
    <source>
        <dbReference type="SAM" id="MobiDB-lite"/>
    </source>
</evidence>
<evidence type="ECO:0000313" key="2">
    <source>
        <dbReference type="EMBL" id="TFK43146.1"/>
    </source>
</evidence>
<dbReference type="EMBL" id="ML213591">
    <property type="protein sequence ID" value="TFK43146.1"/>
    <property type="molecule type" value="Genomic_DNA"/>
</dbReference>
<gene>
    <name evidence="2" type="ORF">BDQ12DRAFT_674478</name>
</gene>
<keyword evidence="3" id="KW-1185">Reference proteome</keyword>
<accession>A0A5C3MFE0</accession>
<protein>
    <submittedName>
        <fullName evidence="2">Uncharacterized protein</fullName>
    </submittedName>
</protein>
<sequence>MSRLSFAISLAHSVTRAAPRQILKSSSRPSSTLSISPQLSDIPSSSSSSPPDWTRYRVYEDLTHALSRGSSPSRVWAQYTSLLNFLGYEKLPLELHQEVLRRCTASTTELRLSAPRRLAVGNKPENPHIHEGRFQTVISNIRAMGEEPSLDDYHFILEQFAAVGHHVGVMQVFKEMTHLGLVPVAKTFGLCLQAIGHRLTLPIYKENLPRLVDQTQKMLADLMSDMRKYKVQFTPVNLDLTIRVLKETLDQEGLESLLKWGYGIDLANPDRSPLEYTDAGAAMIGIDPRSLPSPMPLSTAALNTIIDILGRLGDVSKLVQAFEVLTQPLPQANQHLFSSFDDDDDFGVAVDVDSAQPFIPPHAFPNTTTYNTLLRHICRSGHAILARHYLLQAIMLDREQDFKLRIEVSRVPHLENIPAPHFAINRGTLIPALGEGNRDKNVGLMRWLSTKLPRIIRKKKAALAFYIKTRDNQRRMEYLRQIKELVHSPAAVREASAFLPPSQGQVIGGSVITRTPMRVKTDPSVFDVDLNAPQLSPKCLKYLDLDLHINILSRDVREIQMFATHLANILGRTTQRMKERLGRRIWAERDIYLSSENKRVILSRNRWKEVVGFKPRKNDNQVWSSTIIHFSWPNTDITDSQFSNWAVTTTTSLRQGLNDSS</sequence>
<dbReference type="STRING" id="68775.A0A5C3MFE0"/>
<dbReference type="Proteomes" id="UP000308652">
    <property type="component" value="Unassembled WGS sequence"/>
</dbReference>
<feature type="region of interest" description="Disordered" evidence="1">
    <location>
        <begin position="21"/>
        <end position="51"/>
    </location>
</feature>